<proteinExistence type="predicted"/>
<reference evidence="3" key="1">
    <citation type="submission" date="2021-02" db="EMBL/GenBank/DDBJ databases">
        <authorList>
            <person name="Nowell W R."/>
        </authorList>
    </citation>
    <scope>NUCLEOTIDE SEQUENCE</scope>
</reference>
<feature type="region of interest" description="Disordered" evidence="1">
    <location>
        <begin position="40"/>
        <end position="60"/>
    </location>
</feature>
<sequence>MANLSSNDSQSIPNQSETNQWGQAILRAKTTLIKPYSKYTQEGLRPRTPNDPYTFLSKEQESSIESTASPLFFSKARNSTANGAFRCYRQRQTDSVPMSHLRTGGTVGAGTEYTFVTPQAYTWKLPETYSGCTADAFPKWYPNKAGDRTEKQMRDTVPVERYVSIDMYRRAPTARAGQIIFDHGRPNDGYYLQRNGYDTTWFGSEMPLNRRHILDSIQSKTTAEYEQQHAQQQDQYRKAQGKWPHISEYGDQFVLRTAVERSKKTDLERAKEHVGQNPTRHTSLHNNLSAQAVIQGRTLVNEPSLVVKC</sequence>
<gene>
    <name evidence="2" type="ORF">EDS130_LOCUS1600</name>
    <name evidence="3" type="ORF">XAT740_LOCUS6206</name>
</gene>
<dbReference type="Proteomes" id="UP000663828">
    <property type="component" value="Unassembled WGS sequence"/>
</dbReference>
<dbReference type="OrthoDB" id="9974851at2759"/>
<dbReference type="Proteomes" id="UP000663852">
    <property type="component" value="Unassembled WGS sequence"/>
</dbReference>
<accession>A0A813XA84</accession>
<name>A0A813XA84_ADIRI</name>
<protein>
    <submittedName>
        <fullName evidence="3">Uncharacterized protein</fullName>
    </submittedName>
</protein>
<evidence type="ECO:0000313" key="3">
    <source>
        <dbReference type="EMBL" id="CAF0865334.1"/>
    </source>
</evidence>
<evidence type="ECO:0000313" key="2">
    <source>
        <dbReference type="EMBL" id="CAF0738952.1"/>
    </source>
</evidence>
<evidence type="ECO:0000256" key="1">
    <source>
        <dbReference type="SAM" id="MobiDB-lite"/>
    </source>
</evidence>
<evidence type="ECO:0000313" key="4">
    <source>
        <dbReference type="Proteomes" id="UP000663828"/>
    </source>
</evidence>
<organism evidence="3 4">
    <name type="scientific">Adineta ricciae</name>
    <name type="common">Rotifer</name>
    <dbReference type="NCBI Taxonomy" id="249248"/>
    <lineage>
        <taxon>Eukaryota</taxon>
        <taxon>Metazoa</taxon>
        <taxon>Spiralia</taxon>
        <taxon>Gnathifera</taxon>
        <taxon>Rotifera</taxon>
        <taxon>Eurotatoria</taxon>
        <taxon>Bdelloidea</taxon>
        <taxon>Adinetida</taxon>
        <taxon>Adinetidae</taxon>
        <taxon>Adineta</taxon>
    </lineage>
</organism>
<dbReference type="AlphaFoldDB" id="A0A813XA84"/>
<dbReference type="EMBL" id="CAJNOJ010000004">
    <property type="protein sequence ID" value="CAF0738952.1"/>
    <property type="molecule type" value="Genomic_DNA"/>
</dbReference>
<dbReference type="EMBL" id="CAJNOR010000279">
    <property type="protein sequence ID" value="CAF0865334.1"/>
    <property type="molecule type" value="Genomic_DNA"/>
</dbReference>
<keyword evidence="4" id="KW-1185">Reference proteome</keyword>
<comment type="caution">
    <text evidence="3">The sequence shown here is derived from an EMBL/GenBank/DDBJ whole genome shotgun (WGS) entry which is preliminary data.</text>
</comment>